<dbReference type="KEGG" id="vg:40088464"/>
<accession>A0A2L0V0D2</accession>
<dbReference type="EMBL" id="MF403008">
    <property type="protein sequence ID" value="AUZ95220.1"/>
    <property type="molecule type" value="Genomic_DNA"/>
</dbReference>
<name>A0A2L0V0D2_9CAUD</name>
<organism evidence="1 2">
    <name type="scientific">Agrobacterium phage Atu_ph07</name>
    <dbReference type="NCBI Taxonomy" id="2024264"/>
    <lineage>
        <taxon>Viruses</taxon>
        <taxon>Duplodnaviria</taxon>
        <taxon>Heunggongvirae</taxon>
        <taxon>Uroviricota</taxon>
        <taxon>Caudoviricetes</taxon>
        <taxon>Polybotosvirus</taxon>
        <taxon>Polybotosvirus Atuph07</taxon>
    </lineage>
</organism>
<proteinExistence type="predicted"/>
<evidence type="ECO:0000313" key="1">
    <source>
        <dbReference type="EMBL" id="AUZ95220.1"/>
    </source>
</evidence>
<reference evidence="1 2" key="1">
    <citation type="submission" date="2017-06" db="EMBL/GenBank/DDBJ databases">
        <authorList>
            <person name="Kim H.J."/>
            <person name="Triplett B.A."/>
        </authorList>
    </citation>
    <scope>NUCLEOTIDE SEQUENCE [LARGE SCALE GENOMIC DNA]</scope>
</reference>
<dbReference type="RefSeq" id="YP_009612126.1">
    <property type="nucleotide sequence ID" value="NC_042013.1"/>
</dbReference>
<dbReference type="Proteomes" id="UP000223025">
    <property type="component" value="Segment"/>
</dbReference>
<protein>
    <submittedName>
        <fullName evidence="1">Uncharacterized protein</fullName>
    </submittedName>
</protein>
<sequence>MTEDQKEIKARQMLDDSLNQFMEEVREVIQRKVNDSIYVNDIIEGNERANVSPEIMTKQIMLGWVQRILYETIYDDLGEKGTAYFFDSAYYQIGAQKIGPEDFYNIASPYENGKGKDKFK</sequence>
<keyword evidence="2" id="KW-1185">Reference proteome</keyword>
<dbReference type="GeneID" id="40088464"/>
<evidence type="ECO:0000313" key="2">
    <source>
        <dbReference type="Proteomes" id="UP000223025"/>
    </source>
</evidence>